<organism evidence="2">
    <name type="scientific">marine sediment metagenome</name>
    <dbReference type="NCBI Taxonomy" id="412755"/>
    <lineage>
        <taxon>unclassified sequences</taxon>
        <taxon>metagenomes</taxon>
        <taxon>ecological metagenomes</taxon>
    </lineage>
</organism>
<dbReference type="SUPFAM" id="SSF51905">
    <property type="entry name" value="FAD/NAD(P)-binding domain"/>
    <property type="match status" value="1"/>
</dbReference>
<dbReference type="SUPFAM" id="SSF46548">
    <property type="entry name" value="alpha-helical ferredoxin"/>
    <property type="match status" value="1"/>
</dbReference>
<dbReference type="GO" id="GO:0016491">
    <property type="term" value="F:oxidoreductase activity"/>
    <property type="evidence" value="ECO:0007669"/>
    <property type="project" value="InterPro"/>
</dbReference>
<accession>X0UKY7</accession>
<evidence type="ECO:0000259" key="1">
    <source>
        <dbReference type="PROSITE" id="PS51379"/>
    </source>
</evidence>
<name>X0UKY7_9ZZZZ</name>
<protein>
    <recommendedName>
        <fullName evidence="1">4Fe-4S ferredoxin-type domain-containing protein</fullName>
    </recommendedName>
</protein>
<evidence type="ECO:0000313" key="2">
    <source>
        <dbReference type="EMBL" id="GAG06449.1"/>
    </source>
</evidence>
<comment type="caution">
    <text evidence="2">The sequence shown here is derived from an EMBL/GenBank/DDBJ whole genome shotgun (WGS) entry which is preliminary data.</text>
</comment>
<reference evidence="2" key="1">
    <citation type="journal article" date="2014" name="Front. Microbiol.">
        <title>High frequency of phylogenetically diverse reductive dehalogenase-homologous genes in deep subseafloor sedimentary metagenomes.</title>
        <authorList>
            <person name="Kawai M."/>
            <person name="Futagami T."/>
            <person name="Toyoda A."/>
            <person name="Takaki Y."/>
            <person name="Nishi S."/>
            <person name="Hori S."/>
            <person name="Arai W."/>
            <person name="Tsubouchi T."/>
            <person name="Morono Y."/>
            <person name="Uchiyama I."/>
            <person name="Ito T."/>
            <person name="Fujiyama A."/>
            <person name="Inagaki F."/>
            <person name="Takami H."/>
        </authorList>
    </citation>
    <scope>NUCLEOTIDE SEQUENCE</scope>
    <source>
        <strain evidence="2">Expedition CK06-06</strain>
    </source>
</reference>
<dbReference type="Pfam" id="PF07992">
    <property type="entry name" value="Pyr_redox_2"/>
    <property type="match status" value="1"/>
</dbReference>
<dbReference type="PROSITE" id="PS51379">
    <property type="entry name" value="4FE4S_FER_2"/>
    <property type="match status" value="1"/>
</dbReference>
<dbReference type="Gene3D" id="3.50.50.60">
    <property type="entry name" value="FAD/NAD(P)-binding domain"/>
    <property type="match status" value="2"/>
</dbReference>
<dbReference type="InterPro" id="IPR023753">
    <property type="entry name" value="FAD/NAD-binding_dom"/>
</dbReference>
<dbReference type="EMBL" id="BARS01022999">
    <property type="protein sequence ID" value="GAG06449.1"/>
    <property type="molecule type" value="Genomic_DNA"/>
</dbReference>
<dbReference type="PRINTS" id="PR00368">
    <property type="entry name" value="FADPNR"/>
</dbReference>
<dbReference type="InterPro" id="IPR036188">
    <property type="entry name" value="FAD/NAD-bd_sf"/>
</dbReference>
<dbReference type="PANTHER" id="PTHR42783">
    <property type="entry name" value="GLUTAMATE SYNTHASE [NADPH] SMALL CHAIN"/>
    <property type="match status" value="1"/>
</dbReference>
<sequence>MPAIESEIAAAEEEGVKINYLVAPVRIIGEGGKAKAIECIKMELGEPDESGRRKPVPVTGSEFTIDIDTVITAIGQAPDLETLHSGELGVTKLDTIDVNSGNLSTNLPGVFAGGDAVSGPASAIEAIAAGNKAAKYIGRYLNGDNIEPDAEEPERYVVSLEDIKARMKGEIPPQERVRRESIPIEKRRTTFEEVERVYTKEEALMEAERCLNCGPCSMCGQCIPVCEPDAIDYDMKDQTVNLEVSSIIVATGYDVWDPTPA</sequence>
<dbReference type="PANTHER" id="PTHR42783:SF3">
    <property type="entry name" value="GLUTAMATE SYNTHASE [NADPH] SMALL CHAIN-RELATED"/>
    <property type="match status" value="1"/>
</dbReference>
<feature type="non-terminal residue" evidence="2">
    <location>
        <position position="261"/>
    </location>
</feature>
<proteinExistence type="predicted"/>
<dbReference type="AlphaFoldDB" id="X0UKY7"/>
<dbReference type="InterPro" id="IPR017896">
    <property type="entry name" value="4Fe4S_Fe-S-bd"/>
</dbReference>
<feature type="domain" description="4Fe-4S ferredoxin-type" evidence="1">
    <location>
        <begin position="207"/>
        <end position="236"/>
    </location>
</feature>
<gene>
    <name evidence="2" type="ORF">S01H1_36683</name>
</gene>